<organism evidence="7 8">
    <name type="scientific">Actinophytocola glycyrrhizae</name>
    <dbReference type="NCBI Taxonomy" id="2044873"/>
    <lineage>
        <taxon>Bacteria</taxon>
        <taxon>Bacillati</taxon>
        <taxon>Actinomycetota</taxon>
        <taxon>Actinomycetes</taxon>
        <taxon>Pseudonocardiales</taxon>
        <taxon>Pseudonocardiaceae</taxon>
    </lineage>
</organism>
<comment type="cofactor">
    <cofactor evidence="1">
        <name>FAD</name>
        <dbReference type="ChEBI" id="CHEBI:57692"/>
    </cofactor>
</comment>
<keyword evidence="3" id="KW-0285">Flavoprotein</keyword>
<dbReference type="InterPro" id="IPR051473">
    <property type="entry name" value="P2Ox-like"/>
</dbReference>
<keyword evidence="8" id="KW-1185">Reference proteome</keyword>
<proteinExistence type="inferred from homology"/>
<dbReference type="InterPro" id="IPR007867">
    <property type="entry name" value="GMC_OxRtase_C"/>
</dbReference>
<accession>A0ABV9RYI8</accession>
<evidence type="ECO:0000259" key="6">
    <source>
        <dbReference type="Pfam" id="PF05199"/>
    </source>
</evidence>
<evidence type="ECO:0000256" key="2">
    <source>
        <dbReference type="ARBA" id="ARBA00010790"/>
    </source>
</evidence>
<dbReference type="SUPFAM" id="SSF51905">
    <property type="entry name" value="FAD/NAD(P)-binding domain"/>
    <property type="match status" value="1"/>
</dbReference>
<evidence type="ECO:0000256" key="1">
    <source>
        <dbReference type="ARBA" id="ARBA00001974"/>
    </source>
</evidence>
<name>A0ABV9RYI8_9PSEU</name>
<dbReference type="Proteomes" id="UP001595859">
    <property type="component" value="Unassembled WGS sequence"/>
</dbReference>
<comment type="similarity">
    <text evidence="2">Belongs to the GMC oxidoreductase family.</text>
</comment>
<protein>
    <submittedName>
        <fullName evidence="7">GMC oxidoreductase</fullName>
    </submittedName>
</protein>
<dbReference type="SUPFAM" id="SSF54373">
    <property type="entry name" value="FAD-linked reductases, C-terminal domain"/>
    <property type="match status" value="1"/>
</dbReference>
<keyword evidence="4" id="KW-0274">FAD</keyword>
<evidence type="ECO:0000256" key="4">
    <source>
        <dbReference type="ARBA" id="ARBA00022827"/>
    </source>
</evidence>
<comment type="caution">
    <text evidence="7">The sequence shown here is derived from an EMBL/GenBank/DDBJ whole genome shotgun (WGS) entry which is preliminary data.</text>
</comment>
<gene>
    <name evidence="7" type="ORF">ACFPCV_10740</name>
</gene>
<evidence type="ECO:0000313" key="7">
    <source>
        <dbReference type="EMBL" id="MFC4853979.1"/>
    </source>
</evidence>
<dbReference type="Gene3D" id="3.50.50.60">
    <property type="entry name" value="FAD/NAD(P)-binding domain"/>
    <property type="match status" value="2"/>
</dbReference>
<dbReference type="PANTHER" id="PTHR42784:SF1">
    <property type="entry name" value="PYRANOSE 2-OXIDASE"/>
    <property type="match status" value="1"/>
</dbReference>
<dbReference type="EMBL" id="JBHSIS010000005">
    <property type="protein sequence ID" value="MFC4853979.1"/>
    <property type="molecule type" value="Genomic_DNA"/>
</dbReference>
<dbReference type="PANTHER" id="PTHR42784">
    <property type="entry name" value="PYRANOSE 2-OXIDASE"/>
    <property type="match status" value="1"/>
</dbReference>
<evidence type="ECO:0000256" key="3">
    <source>
        <dbReference type="ARBA" id="ARBA00022630"/>
    </source>
</evidence>
<sequence>MRNRFDVVIIGSGPAGVAVAERLYEMNATATIAIIERGPFLLSSHFYDSGGSIHDRDHFMARHRFCPWDGDLSQGGALLPALGGRGIVGGSQLHRFYANDFTLWKQGQWRIGCDDLDPYFSEAEKRLFGSTRCVGYSQDYACAALDRFDAQHPPCGPDPGGIDGLDFGVAHRSSARRIAALVEVDSLSAQPRLSVFSELIAARLVPSFRQKQRILYARCVPSNRLDANEIDIAGDVFVLAASPIESARLVLASELEDTTSRSSAVGRYLAEHIYCRGYLDSSDSSDLNQGPINIFIPPPSLGLDDRYQIEIRSMTHADPSQKVVRITGSAAMDPSPENRVSIIPDRMDSYGIPRAFTFLRPTEADRRRVSSMFAMLTEVASSLGAKWLYPPVSLPCGASYHESGTLRISSSEQESAAAEDGRLFGTSNVFVGDGAAFASVGVANPILTLTAMGYRLGDRLAGIT</sequence>
<evidence type="ECO:0000256" key="5">
    <source>
        <dbReference type="ARBA" id="ARBA00023002"/>
    </source>
</evidence>
<keyword evidence="5" id="KW-0560">Oxidoreductase</keyword>
<feature type="domain" description="Glucose-methanol-choline oxidoreductase C-terminal" evidence="6">
    <location>
        <begin position="397"/>
        <end position="453"/>
    </location>
</feature>
<evidence type="ECO:0000313" key="8">
    <source>
        <dbReference type="Proteomes" id="UP001595859"/>
    </source>
</evidence>
<dbReference type="RefSeq" id="WP_378055940.1">
    <property type="nucleotide sequence ID" value="NZ_JBHSIS010000005.1"/>
</dbReference>
<dbReference type="InterPro" id="IPR036188">
    <property type="entry name" value="FAD/NAD-bd_sf"/>
</dbReference>
<reference evidence="8" key="1">
    <citation type="journal article" date="2019" name="Int. J. Syst. Evol. Microbiol.">
        <title>The Global Catalogue of Microorganisms (GCM) 10K type strain sequencing project: providing services to taxonomists for standard genome sequencing and annotation.</title>
        <authorList>
            <consortium name="The Broad Institute Genomics Platform"/>
            <consortium name="The Broad Institute Genome Sequencing Center for Infectious Disease"/>
            <person name="Wu L."/>
            <person name="Ma J."/>
        </authorList>
    </citation>
    <scope>NUCLEOTIDE SEQUENCE [LARGE SCALE GENOMIC DNA]</scope>
    <source>
        <strain evidence="8">ZS-22-S1</strain>
    </source>
</reference>
<dbReference type="Pfam" id="PF05199">
    <property type="entry name" value="GMC_oxred_C"/>
    <property type="match status" value="1"/>
</dbReference>